<evidence type="ECO:0000313" key="3">
    <source>
        <dbReference type="EMBL" id="EEP78316.1"/>
    </source>
</evidence>
<dbReference type="KEGG" id="ure:UREG_03162"/>
<dbReference type="RefSeq" id="XP_002543645.1">
    <property type="nucleotide sequence ID" value="XM_002543599.1"/>
</dbReference>
<proteinExistence type="predicted"/>
<dbReference type="VEuPathDB" id="FungiDB:UREG_03162"/>
<dbReference type="Pfam" id="PF10338">
    <property type="entry name" value="YBL028C_N"/>
    <property type="match status" value="1"/>
</dbReference>
<organism evidence="3 4">
    <name type="scientific">Uncinocarpus reesii (strain UAMH 1704)</name>
    <dbReference type="NCBI Taxonomy" id="336963"/>
    <lineage>
        <taxon>Eukaryota</taxon>
        <taxon>Fungi</taxon>
        <taxon>Dikarya</taxon>
        <taxon>Ascomycota</taxon>
        <taxon>Pezizomycotina</taxon>
        <taxon>Eurotiomycetes</taxon>
        <taxon>Eurotiomycetidae</taxon>
        <taxon>Onygenales</taxon>
        <taxon>Onygenaceae</taxon>
        <taxon>Uncinocarpus</taxon>
    </lineage>
</organism>
<dbReference type="Proteomes" id="UP000002058">
    <property type="component" value="Unassembled WGS sequence"/>
</dbReference>
<dbReference type="GeneID" id="8437793"/>
<dbReference type="GO" id="GO:0030687">
    <property type="term" value="C:preribosome, large subunit precursor"/>
    <property type="evidence" value="ECO:0007669"/>
    <property type="project" value="TreeGrafter"/>
</dbReference>
<dbReference type="PANTHER" id="PTHR28219">
    <property type="entry name" value="UPF0642 PROTEIN YBL028C"/>
    <property type="match status" value="1"/>
</dbReference>
<evidence type="ECO:0000313" key="4">
    <source>
        <dbReference type="Proteomes" id="UP000002058"/>
    </source>
</evidence>
<dbReference type="eggNOG" id="ENOG502SXGY">
    <property type="taxonomic scope" value="Eukaryota"/>
</dbReference>
<dbReference type="EMBL" id="CH476616">
    <property type="protein sequence ID" value="EEP78316.1"/>
    <property type="molecule type" value="Genomic_DNA"/>
</dbReference>
<keyword evidence="4" id="KW-1185">Reference proteome</keyword>
<feature type="domain" description="DUF2423" evidence="2">
    <location>
        <begin position="1"/>
        <end position="43"/>
    </location>
</feature>
<reference evidence="4" key="1">
    <citation type="journal article" date="2009" name="Genome Res.">
        <title>Comparative genomic analyses of the human fungal pathogens Coccidioides and their relatives.</title>
        <authorList>
            <person name="Sharpton T.J."/>
            <person name="Stajich J.E."/>
            <person name="Rounsley S.D."/>
            <person name="Gardner M.J."/>
            <person name="Wortman J.R."/>
            <person name="Jordar V.S."/>
            <person name="Maiti R."/>
            <person name="Kodira C.D."/>
            <person name="Neafsey D.E."/>
            <person name="Zeng Q."/>
            <person name="Hung C.-Y."/>
            <person name="McMahan C."/>
            <person name="Muszewska A."/>
            <person name="Grynberg M."/>
            <person name="Mandel M.A."/>
            <person name="Kellner E.M."/>
            <person name="Barker B.M."/>
            <person name="Galgiani J.N."/>
            <person name="Orbach M.J."/>
            <person name="Kirkland T.N."/>
            <person name="Cole G.T."/>
            <person name="Henn M.R."/>
            <person name="Birren B.W."/>
            <person name="Taylor J.W."/>
        </authorList>
    </citation>
    <scope>NUCLEOTIDE SEQUENCE [LARGE SCALE GENOMIC DNA]</scope>
    <source>
        <strain evidence="4">UAMH 1704</strain>
    </source>
</reference>
<dbReference type="HOGENOM" id="CLU_149452_0_0_1"/>
<protein>
    <recommendedName>
        <fullName evidence="2">DUF2423 domain-containing protein</fullName>
    </recommendedName>
</protein>
<feature type="compositionally biased region" description="Basic residues" evidence="1">
    <location>
        <begin position="84"/>
        <end position="93"/>
    </location>
</feature>
<gene>
    <name evidence="3" type="ORF">UREG_03162</name>
</gene>
<dbReference type="InParanoid" id="C4JPJ0"/>
<feature type="compositionally biased region" description="Basic residues" evidence="1">
    <location>
        <begin position="100"/>
        <end position="113"/>
    </location>
</feature>
<evidence type="ECO:0000259" key="2">
    <source>
        <dbReference type="Pfam" id="PF10338"/>
    </source>
</evidence>
<feature type="region of interest" description="Disordered" evidence="1">
    <location>
        <begin position="58"/>
        <end position="113"/>
    </location>
</feature>
<evidence type="ECO:0000256" key="1">
    <source>
        <dbReference type="SAM" id="MobiDB-lite"/>
    </source>
</evidence>
<sequence length="113" mass="12632">MAKSARSSIIKRNKAKLRASVFGPVVDRRTERLSAKLQELASKTSVKDADMTDADFTLTGMDIDQTPSSSKSKSAEESNTANRIQKKVRRKTRPSITFKPHPRKAKKATTKKR</sequence>
<dbReference type="AlphaFoldDB" id="C4JPJ0"/>
<dbReference type="InterPro" id="IPR019434">
    <property type="entry name" value="DUF2423"/>
</dbReference>
<name>C4JPJ0_UNCRE</name>
<accession>C4JPJ0</accession>
<dbReference type="OrthoDB" id="4087970at2759"/>
<dbReference type="PANTHER" id="PTHR28219:SF1">
    <property type="entry name" value="UPF0642 PROTEIN YBL028C"/>
    <property type="match status" value="1"/>
</dbReference>
<dbReference type="OMA" id="PIIREHK"/>